<dbReference type="Proteomes" id="UP000253495">
    <property type="component" value="Unassembled WGS sequence"/>
</dbReference>
<reference evidence="2 3" key="1">
    <citation type="submission" date="2018-07" db="EMBL/GenBank/DDBJ databases">
        <title>Genomic Encyclopedia of Type Strains, Phase III (KMG-III): the genomes of soil and plant-associated and newly described type strains.</title>
        <authorList>
            <person name="Whitman W."/>
        </authorList>
    </citation>
    <scope>NUCLEOTIDE SEQUENCE [LARGE SCALE GENOMIC DNA]</scope>
    <source>
        <strain evidence="2 3">CECT 8575</strain>
    </source>
</reference>
<proteinExistence type="predicted"/>
<sequence length="71" mass="7614">MPRDSVPGGHVPARAETGGARPPRCHRCGRVLDSRTVLRSLAHDPVDGTATVLTACSPEHLQVLRESLLVH</sequence>
<keyword evidence="3" id="KW-1185">Reference proteome</keyword>
<protein>
    <submittedName>
        <fullName evidence="2">Uncharacterized protein</fullName>
    </submittedName>
</protein>
<organism evidence="2 3">
    <name type="scientific">Halopolyspora algeriensis</name>
    <dbReference type="NCBI Taxonomy" id="1500506"/>
    <lineage>
        <taxon>Bacteria</taxon>
        <taxon>Bacillati</taxon>
        <taxon>Actinomycetota</taxon>
        <taxon>Actinomycetes</taxon>
        <taxon>Actinomycetes incertae sedis</taxon>
        <taxon>Halopolyspora</taxon>
    </lineage>
</organism>
<dbReference type="EMBL" id="QPJC01000002">
    <property type="protein sequence ID" value="RCW45820.1"/>
    <property type="molecule type" value="Genomic_DNA"/>
</dbReference>
<evidence type="ECO:0000313" key="3">
    <source>
        <dbReference type="Proteomes" id="UP000253495"/>
    </source>
</evidence>
<evidence type="ECO:0000256" key="1">
    <source>
        <dbReference type="SAM" id="MobiDB-lite"/>
    </source>
</evidence>
<name>A0A368VWS9_9ACTN</name>
<evidence type="ECO:0000313" key="2">
    <source>
        <dbReference type="EMBL" id="RCW45820.1"/>
    </source>
</evidence>
<feature type="region of interest" description="Disordered" evidence="1">
    <location>
        <begin position="1"/>
        <end position="24"/>
    </location>
</feature>
<dbReference type="AlphaFoldDB" id="A0A368VWS9"/>
<accession>A0A368VWS9</accession>
<gene>
    <name evidence="2" type="ORF">DFQ14_102121</name>
</gene>
<comment type="caution">
    <text evidence="2">The sequence shown here is derived from an EMBL/GenBank/DDBJ whole genome shotgun (WGS) entry which is preliminary data.</text>
</comment>